<sequence>MASSFSTDSFDQLSDDSPAPTTRPFNDDGYQGYDPRLSSQRFDSFSNFAESESVVDSAVGGGESPIYVSGGGFSPDPTEFSTEANGTGFDGGYVEADGPILPPPAEMEHEEGFALREWRRQGMHTCRARIESGGSYSTEKGLDEFICISIQSLEGVNRNFVRELMNAIRLEEKEKRERELLSQIIEEAEDYKVDFYSKRKVSCEANKAANREKEKVFLASQEKFHADADKNYWKTIADLIPNEVPTIAKKRGKKEQEKQPSIVVVQGPKPGKPTDLARMRQILIKLKHNTPPHLKPSPPPAPTTKDAKTGGEGSVATTAPPKDVPAATPVEAIAVA</sequence>
<protein>
    <submittedName>
        <fullName evidence="1">Uncharacterized protein</fullName>
    </submittedName>
</protein>
<evidence type="ECO:0000313" key="1">
    <source>
        <dbReference type="EMBL" id="KAI8540094.1"/>
    </source>
</evidence>
<dbReference type="Proteomes" id="UP001062846">
    <property type="component" value="Chromosome 9"/>
</dbReference>
<reference evidence="1" key="1">
    <citation type="submission" date="2022-02" db="EMBL/GenBank/DDBJ databases">
        <title>Plant Genome Project.</title>
        <authorList>
            <person name="Zhang R.-G."/>
        </authorList>
    </citation>
    <scope>NUCLEOTIDE SEQUENCE</scope>
    <source>
        <strain evidence="1">AT1</strain>
    </source>
</reference>
<proteinExistence type="predicted"/>
<gene>
    <name evidence="1" type="ORF">RHMOL_Rhmol09G0235300</name>
</gene>
<dbReference type="EMBL" id="CM046396">
    <property type="protein sequence ID" value="KAI8540094.1"/>
    <property type="molecule type" value="Genomic_DNA"/>
</dbReference>
<comment type="caution">
    <text evidence="1">The sequence shown here is derived from an EMBL/GenBank/DDBJ whole genome shotgun (WGS) entry which is preliminary data.</text>
</comment>
<name>A0ACC0MHM5_RHOML</name>
<accession>A0ACC0MHM5</accession>
<evidence type="ECO:0000313" key="2">
    <source>
        <dbReference type="Proteomes" id="UP001062846"/>
    </source>
</evidence>
<organism evidence="1 2">
    <name type="scientific">Rhododendron molle</name>
    <name type="common">Chinese azalea</name>
    <name type="synonym">Azalea mollis</name>
    <dbReference type="NCBI Taxonomy" id="49168"/>
    <lineage>
        <taxon>Eukaryota</taxon>
        <taxon>Viridiplantae</taxon>
        <taxon>Streptophyta</taxon>
        <taxon>Embryophyta</taxon>
        <taxon>Tracheophyta</taxon>
        <taxon>Spermatophyta</taxon>
        <taxon>Magnoliopsida</taxon>
        <taxon>eudicotyledons</taxon>
        <taxon>Gunneridae</taxon>
        <taxon>Pentapetalae</taxon>
        <taxon>asterids</taxon>
        <taxon>Ericales</taxon>
        <taxon>Ericaceae</taxon>
        <taxon>Ericoideae</taxon>
        <taxon>Rhodoreae</taxon>
        <taxon>Rhododendron</taxon>
    </lineage>
</organism>
<keyword evidence="2" id="KW-1185">Reference proteome</keyword>